<proteinExistence type="predicted"/>
<dbReference type="PANTHER" id="PTHR38011:SF12">
    <property type="entry name" value="BIFUNCTIONAL DEAMINASE-REDUCTASE DOMAIN PROTEIN"/>
    <property type="match status" value="1"/>
</dbReference>
<name>A0ABY3WV26_9ACTN</name>
<dbReference type="InterPro" id="IPR002734">
    <property type="entry name" value="RibDG_C"/>
</dbReference>
<dbReference type="Gene3D" id="3.40.430.10">
    <property type="entry name" value="Dihydrofolate Reductase, subunit A"/>
    <property type="match status" value="1"/>
</dbReference>
<dbReference type="Pfam" id="PF01872">
    <property type="entry name" value="RibD_C"/>
    <property type="match status" value="1"/>
</dbReference>
<evidence type="ECO:0000313" key="3">
    <source>
        <dbReference type="Proteomes" id="UP000828924"/>
    </source>
</evidence>
<evidence type="ECO:0000259" key="1">
    <source>
        <dbReference type="Pfam" id="PF01872"/>
    </source>
</evidence>
<dbReference type="PANTHER" id="PTHR38011">
    <property type="entry name" value="DIHYDROFOLATE REDUCTASE FAMILY PROTEIN (AFU_ORTHOLOGUE AFUA_8G06820)"/>
    <property type="match status" value="1"/>
</dbReference>
<sequence length="209" mass="22375">MTNVTADLMMSLDGCIAGPNAGVGNPGGDGGAALHAWMAGLASWRERQGLSGGAHNRDSEIVGEWFDATGAVVMGRTMFDSGEKFWGDNPPFRTPVFILTHRPRPAEVKQGGTTYTFVTDGVHGALDQARAAAGTRNVDIAGGAATVQQYLRAGLLDELQLHVLPLLFGEGLRLFDHLGVLHQELEPLRVVHTPNATHLKYRVVTPRTT</sequence>
<reference evidence="2 3" key="1">
    <citation type="submission" date="2021-03" db="EMBL/GenBank/DDBJ databases">
        <title>Complete genome of Streptomyces formicae strain 1H-GS9 (DSM 100524).</title>
        <authorList>
            <person name="Atanasov K.E."/>
            <person name="Altabella T."/>
            <person name="Ferrer A."/>
        </authorList>
    </citation>
    <scope>NUCLEOTIDE SEQUENCE [LARGE SCALE GENOMIC DNA]</scope>
    <source>
        <strain evidence="2 3">1H-GS9</strain>
    </source>
</reference>
<keyword evidence="3" id="KW-1185">Reference proteome</keyword>
<dbReference type="Proteomes" id="UP000828924">
    <property type="component" value="Chromosome"/>
</dbReference>
<gene>
    <name evidence="2" type="ORF">J4032_34790</name>
</gene>
<dbReference type="EMBL" id="CP071872">
    <property type="protein sequence ID" value="UNM15955.1"/>
    <property type="molecule type" value="Genomic_DNA"/>
</dbReference>
<dbReference type="SUPFAM" id="SSF53597">
    <property type="entry name" value="Dihydrofolate reductase-like"/>
    <property type="match status" value="1"/>
</dbReference>
<accession>A0ABY3WV26</accession>
<feature type="domain" description="Bacterial bifunctional deaminase-reductase C-terminal" evidence="1">
    <location>
        <begin position="4"/>
        <end position="197"/>
    </location>
</feature>
<protein>
    <submittedName>
        <fullName evidence="2">Dihydrofolate reductase family protein</fullName>
    </submittedName>
</protein>
<dbReference type="InterPro" id="IPR050765">
    <property type="entry name" value="Riboflavin_Biosynth_HTPR"/>
</dbReference>
<evidence type="ECO:0000313" key="2">
    <source>
        <dbReference type="EMBL" id="UNM15955.1"/>
    </source>
</evidence>
<organism evidence="2 3">
    <name type="scientific">Streptomyces formicae</name>
    <dbReference type="NCBI Taxonomy" id="1616117"/>
    <lineage>
        <taxon>Bacteria</taxon>
        <taxon>Bacillati</taxon>
        <taxon>Actinomycetota</taxon>
        <taxon>Actinomycetes</taxon>
        <taxon>Kitasatosporales</taxon>
        <taxon>Streptomycetaceae</taxon>
        <taxon>Streptomyces</taxon>
    </lineage>
</organism>
<dbReference type="RefSeq" id="WP_242338161.1">
    <property type="nucleotide sequence ID" value="NZ_CP071872.1"/>
</dbReference>
<dbReference type="InterPro" id="IPR024072">
    <property type="entry name" value="DHFR-like_dom_sf"/>
</dbReference>